<evidence type="ECO:0000259" key="14">
    <source>
        <dbReference type="PROSITE" id="PS51874"/>
    </source>
</evidence>
<dbReference type="GO" id="GO:0039694">
    <property type="term" value="P:viral RNA genome replication"/>
    <property type="evidence" value="ECO:0007669"/>
    <property type="project" value="InterPro"/>
</dbReference>
<feature type="compositionally biased region" description="Polar residues" evidence="10">
    <location>
        <begin position="3395"/>
        <end position="3415"/>
    </location>
</feature>
<feature type="region of interest" description="Disordered" evidence="10">
    <location>
        <begin position="3395"/>
        <end position="3422"/>
    </location>
</feature>
<evidence type="ECO:0000256" key="7">
    <source>
        <dbReference type="ARBA" id="ARBA00022807"/>
    </source>
</evidence>
<feature type="region of interest" description="Disordered" evidence="10">
    <location>
        <begin position="2429"/>
        <end position="2456"/>
    </location>
</feature>
<keyword evidence="11" id="KW-1133">Transmembrane helix</keyword>
<feature type="compositionally biased region" description="Basic residues" evidence="10">
    <location>
        <begin position="1323"/>
        <end position="1336"/>
    </location>
</feature>
<keyword evidence="6" id="KW-0378">Hydrolase</keyword>
<evidence type="ECO:0000256" key="2">
    <source>
        <dbReference type="ARBA" id="ARBA00022670"/>
    </source>
</evidence>
<keyword evidence="5" id="KW-0547">Nucleotide-binding</keyword>
<feature type="region of interest" description="Disordered" evidence="10">
    <location>
        <begin position="1313"/>
        <end position="1373"/>
    </location>
</feature>
<dbReference type="InterPro" id="IPR014759">
    <property type="entry name" value="Helicase_SF3_ssRNA_vir"/>
</dbReference>
<dbReference type="InterPro" id="IPR043502">
    <property type="entry name" value="DNA/RNA_pol_sf"/>
</dbReference>
<evidence type="ECO:0000256" key="4">
    <source>
        <dbReference type="ARBA" id="ARBA00022695"/>
    </source>
</evidence>
<evidence type="ECO:0000259" key="13">
    <source>
        <dbReference type="PROSITE" id="PS51218"/>
    </source>
</evidence>
<dbReference type="GO" id="GO:0005524">
    <property type="term" value="F:ATP binding"/>
    <property type="evidence" value="ECO:0007669"/>
    <property type="project" value="UniProtKB-KW"/>
</dbReference>
<feature type="transmembrane region" description="Helical" evidence="11">
    <location>
        <begin position="314"/>
        <end position="332"/>
    </location>
</feature>
<feature type="compositionally biased region" description="Basic and acidic residues" evidence="10">
    <location>
        <begin position="2618"/>
        <end position="2628"/>
    </location>
</feature>
<dbReference type="Gene3D" id="3.30.70.270">
    <property type="match status" value="1"/>
</dbReference>
<dbReference type="PROSITE" id="PS50507">
    <property type="entry name" value="RDRP_SSRNA_POS"/>
    <property type="match status" value="1"/>
</dbReference>
<dbReference type="SUPFAM" id="SSF56672">
    <property type="entry name" value="DNA/RNA polymerases"/>
    <property type="match status" value="1"/>
</dbReference>
<feature type="transmembrane region" description="Helical" evidence="11">
    <location>
        <begin position="282"/>
        <end position="302"/>
    </location>
</feature>
<evidence type="ECO:0000313" key="15">
    <source>
        <dbReference type="EMBL" id="WAL01508.1"/>
    </source>
</evidence>
<keyword evidence="11" id="KW-0812">Transmembrane</keyword>
<evidence type="ECO:0000256" key="3">
    <source>
        <dbReference type="ARBA" id="ARBA00022679"/>
    </source>
</evidence>
<proteinExistence type="predicted"/>
<dbReference type="GO" id="GO:0006508">
    <property type="term" value="P:proteolysis"/>
    <property type="evidence" value="ECO:0007669"/>
    <property type="project" value="UniProtKB-KW"/>
</dbReference>
<feature type="domain" description="Peptidase C3" evidence="14">
    <location>
        <begin position="1410"/>
        <end position="1625"/>
    </location>
</feature>
<feature type="region of interest" description="Disordered" evidence="10">
    <location>
        <begin position="3531"/>
        <end position="3554"/>
    </location>
</feature>
<dbReference type="SUPFAM" id="SSF52540">
    <property type="entry name" value="P-loop containing nucleoside triphosphate hydrolases"/>
    <property type="match status" value="1"/>
</dbReference>
<dbReference type="EMBL" id="OP518024">
    <property type="protein sequence ID" value="WAL01508.1"/>
    <property type="molecule type" value="Genomic_RNA"/>
</dbReference>
<evidence type="ECO:0000256" key="1">
    <source>
        <dbReference type="ARBA" id="ARBA00022484"/>
    </source>
</evidence>
<feature type="compositionally biased region" description="Polar residues" evidence="10">
    <location>
        <begin position="3544"/>
        <end position="3554"/>
    </location>
</feature>
<feature type="compositionally biased region" description="Basic and acidic residues" evidence="10">
    <location>
        <begin position="1364"/>
        <end position="1373"/>
    </location>
</feature>
<dbReference type="GO" id="GO:0003723">
    <property type="term" value="F:RNA binding"/>
    <property type="evidence" value="ECO:0007669"/>
    <property type="project" value="InterPro"/>
</dbReference>
<feature type="region of interest" description="Disordered" evidence="10">
    <location>
        <begin position="2611"/>
        <end position="2636"/>
    </location>
</feature>
<dbReference type="InterPro" id="IPR001205">
    <property type="entry name" value="RNA-dir_pol_C"/>
</dbReference>
<dbReference type="InterPro" id="IPR007094">
    <property type="entry name" value="RNA-dir_pol_PSvirus"/>
</dbReference>
<dbReference type="SUPFAM" id="SSF50494">
    <property type="entry name" value="Trypsin-like serine proteases"/>
    <property type="match status" value="1"/>
</dbReference>
<dbReference type="GO" id="GO:0006351">
    <property type="term" value="P:DNA-templated transcription"/>
    <property type="evidence" value="ECO:0007669"/>
    <property type="project" value="InterPro"/>
</dbReference>
<keyword evidence="9" id="KW-0693">Viral RNA replication</keyword>
<evidence type="ECO:0000256" key="9">
    <source>
        <dbReference type="ARBA" id="ARBA00022953"/>
    </source>
</evidence>
<sequence>MESKHFRKSFLKFPQFSRDFIDTTGVFGKVELYNGVNVNDASAFMREVSEYLLANKGLLPDLQICTYPTGTAWWCIVRDYAELYYYNLRAKETVAPLPTRNSFDVLDGLRISCNVSIFTPLKSSPRPKRVPSVKIRKALPDHQSFYSLRETRKRYILSLNEPINGTCDPDLVFKRPRIFNHPKQFIRQTRSDYEKISGDELTSLGDDVISSYNGNGRMPLVQETVPRVSTRAYNVDKSMKIEPETSIVEYPLIDNPFGNATEAGFQEILLTYLRSFFSKFNLTHLAIASICSQAVVILSLIIPYFRNSISFKQIRIPLISAIFGFITTILYTCGVELSSDNSVPEIQTIVNHAIDETQDSIEKEINLHIKHISTLKNRIEVRKYIKDQGIQHRIRLPEMSWDEIVNSYNNDYDWIFDTFPHHFLAMWFAIKRVTISKFVIDNQIGQSTSRQSFGMKEFEVVRNSLTRMFGIMMAWILAKFDGRPFSRKDIYDGIYLGRDISGFTGDLANDIFKISEPAEIEITNKVKDLSIELNKFLETPVYEFSRDQSKLFEINGVIKECESLVRNSPKEYRTITFPLITLSQATNKRRCDIMSTQLPQFKRQEAFVVLFHGDGGVGKTKFIQKLAPKIIQDIMGQDDIARDYIEINHDDKYWPPLSGQRVAFFDEAGTVKDLKDDLLFSNIKGLCSSAYFNCPAADIEHKVVPAAFQVIFASTNTKLDNLQAKISNCLSPESVYPVWRRCIVFDCKWNEKVAGKFNHNDPSGHRDDGKHMTISRMEWDQTSGRLRPTVEVTRDEIFNLIRQRYRKMESEHVRALNLITLQRQNNLHNMHLSVHLRGPPGLGKTPTVLKEAESLGRQFGLPIIKIETMSDLKAYAIKRRAIYIFDDKFHMNLDIKCQEEFMRFYNEYTATDSYLLFCSNMRLKLDIPTVRSGDVIFGRKYPLELEGLARRIGLNGRFDGELSPTYNKEIVYYTEPYLYEDQMIPLKWCIITGLLALSVLFNPIPALIFSIPLFYKLKSFIRYNTINISKTLYDSYHNFLAYRERCVVSYGDKIEADDYDYDLIAEKFSSVNFKVNKLELVRHIFTNKNNFRSNNKYDWKVYVTNDLINKYAHRYDTFCIDCATFDSEAVIRELERINKVFKSDGMMVNLRVVVREYGEFYLRNNQIRIFKYNNASTIVNNVFVFHNREFIFIREGINEWKIPLIEAVSGRGLAMDYNLSFDAVQNLIAYIDSSDFQTSPEVRCALNEQIEIAAKLQKQSCLKRIVMFISKINQSAEGRTISIIIQFLLYLLAAYKFCNILIKWIGPIGPVTKRPQPEGDRYKGRKKKAPGSKKKSPASYSSDNEKKRQADEESSSDCPSSEEDTPKENNKERVDNLMSRIKPTVSDQAFDRQDVLTLCDMNGYDAYKPMIEAQFIKARRNMCMVYTTYETADELLKEPKGKQSCYGMFLAKNMFMTVGHLAKEVRRMPGANVYVGCDAFQGKFYKCTLKRVYKARDISVWTANAHVDFPDMTKFFIKRDELMDYSVLNSVFQRFGSEKAEMWLQAPSEVVKDFVELDEDGIEEFTFADFGLFEICLTYYGDCGLPWYVCEKKIHQNKILGIHCMGNSEGYNSVGIAAIIYADDIIEWKKEFLKLSSVIEKPISNCEFCDNQGIPLILQSTEPKCEDHEVCFGGSHENSPSSFYEETRFYLNIRKHWEGLITKSAGPVLGGSVSHSHTQFLRGEQPHMELTGGWQTGSIEDLGIASKTLDPKLTVMYRVVDMDFPSIYNCFSSVKYSNDFRIRVNVYNRNNKRRVTITMIVLSNSDKQIIGNRLKNKSAVRQGLSALPLVEGKEAYVCDEISDLIGSCKHRYERGLLPDMPYEQVESNSTVTVFGTAHRNMSPLPGNKYHQTPFSIVSEKIASPHKYPVRFDAWNAPPDVKEKLDCGRDGVPNGLVTATLKWAHKKCAPNLSLRNFVKNEYRANILQYYSGLTLLNDHQVLHGYGKNHPLTAGLQGMELDTSIGWTLKQLFNVTKKSDVINLDATGNYSFRDNECADYVQQMFREYKDVAAQRKRYWSTFNEMLKMEKLKKEKVFLPRSFTAGDLLGVMMERRILGEFCARAMVRDPTVGVGINAYIQFDKHYRYLNYHPNMFTGDYKNFDRTIPLCVFDDMRDLLIEANPHMENDLYSCFDTISRRVQICGSAISIVEGGMPSGCLPTAPLNSKLNDYMIFSSYIALSWKHGRDEMASYIMYDRDVRRRFYGDDVQLSVSDRVADYFNMITLAENLRELFGMEMTPASKSGEIQKFETWKEASWISRYVRKLDEYPFYVGALKKISINSHFHYLTSLDPSHIGTVLQVVQYEAALWENSYFNDIQGIIRYIVQKYPKILDHFEFKTRLSIQEGVFQDALKEHLVAHTGDVSSCIGPNQVLESDTPASSDSWFDIVESENRENDSPVVSKPLPQTSSERPKRHRNSDKNYRRFLKLLTKLPEEQALSGKFPNNNSGLQAFYDKMSKFSDINELFQKGFITKPFVSFEGYLDRWTCNISAKPISSDELIMAEGKGTSKATAREDAAEDFLAQMPPLPEQIESRKTKTFRAFQRQSGRDNNARASSFSMGGAWHSAAVNNRGQVGSASSWDKKTAEDKAKANCGKPSFPERYEQSRGLRRQMCLAGKFVRQMNVSKGVEHVAPGAPLQSLDPSVAPDSGIFTNTQTPAATAKVLNAVAGALDNPAGTGAPFDKRDAIYNIYTRWTDKNSTINGSLPRGSEVFRLSLNPETWPSKIRQYINFHDAILPQLDIQIAIGGAAGSIGWLKFGWVADDTGSYTLDDLQAVSAEEINLNSTITMQCILNDNRRTGLYRLVKNDPEPWPAMILMVDHPALNVQRNDDVEYPVFVNVRLGPNCICMRPFRDLEEGGGETGPRIDLNSIIRIPSYDLILGTNSIINELVEFEEFPDGGYTSGEFTLNLKYNNIFAVRRTKNLCYFSYYDESSKTDPPQQPLPIVPDQEFWTNTNNYPVALTIFFAFGKVPSKGFKVMTDSVLEAPEGTVYKLDESKFYLNETPYKCTFGYAFQDGFILQADIDAVGWITEEDTGGRRVTELVTDFDKLSDIRVITCKSRLQSPINFPTPPIPFSDKVAGERQIQRFGSGYKFDGMQKNTKYPIATDFDHFVYNYIDFEATISFYQKDISKMTYVQTGNNAPSSSLPPQIKTCFVCRPNTTSTVSTDLPFMAINAPGMDRVYDILEDFRVKIGAEALSFDLKVGEVIMARLGYTEGNIICRSQQIRLIRPALNRLIIDNVVKLDNINTLPVVSTEGFVPWAQQSSFRQRFLNTKFQRQSMAGIIGADIAGGIFQGLGAAAERTSRSLQFKAYMEWQRGNQEAYNATLQKLAEINGNNQLALSKQNFQQKLQLLGKGSASSQYSQTPSGSGYQNSNVNRPPADPYYSEIKEKQDLPGYAPPLPPRNGEYDYATLSDTSASSRLSSLTSNSSTNPHLLSDVSGASSLRSSTNPYVIDSSTYGGSDTDAQFLDRDTQFSGDRGQKRIDHESIAVPDYSKPIPKSERNISDLSKTDQASITRQPELVNSILTHPQGWGDVVGELSSRNIRVNEKKAGPSSSSSAV</sequence>
<dbReference type="InterPro" id="IPR043128">
    <property type="entry name" value="Rev_trsase/Diguanyl_cyclase"/>
</dbReference>
<dbReference type="Pfam" id="PF00680">
    <property type="entry name" value="RdRP_1"/>
    <property type="match status" value="1"/>
</dbReference>
<feature type="domain" description="SF3 helicase" evidence="13">
    <location>
        <begin position="587"/>
        <end position="762"/>
    </location>
</feature>
<dbReference type="GO" id="GO:0003968">
    <property type="term" value="F:RNA-directed RNA polymerase activity"/>
    <property type="evidence" value="ECO:0007669"/>
    <property type="project" value="UniProtKB-KW"/>
</dbReference>
<dbReference type="InterPro" id="IPR000605">
    <property type="entry name" value="Helicase_SF3_ssDNA/RNA_vir"/>
</dbReference>
<keyword evidence="11" id="KW-0472">Membrane</keyword>
<dbReference type="PROSITE" id="PS51218">
    <property type="entry name" value="SF3_HELICASE_2"/>
    <property type="match status" value="1"/>
</dbReference>
<evidence type="ECO:0000256" key="6">
    <source>
        <dbReference type="ARBA" id="ARBA00022801"/>
    </source>
</evidence>
<keyword evidence="4" id="KW-0548">Nucleotidyltransferase</keyword>
<dbReference type="InterPro" id="IPR009003">
    <property type="entry name" value="Peptidase_S1_PA"/>
</dbReference>
<feature type="domain" description="RdRp catalytic" evidence="12">
    <location>
        <begin position="2130"/>
        <end position="2258"/>
    </location>
</feature>
<evidence type="ECO:0000259" key="12">
    <source>
        <dbReference type="PROSITE" id="PS50507"/>
    </source>
</evidence>
<name>A0AA95IZS1_9VIRU</name>
<keyword evidence="2" id="KW-0645">Protease</keyword>
<evidence type="ECO:0000256" key="11">
    <source>
        <dbReference type="SAM" id="Phobius"/>
    </source>
</evidence>
<evidence type="ECO:0000256" key="10">
    <source>
        <dbReference type="SAM" id="MobiDB-lite"/>
    </source>
</evidence>
<evidence type="ECO:0000256" key="8">
    <source>
        <dbReference type="ARBA" id="ARBA00022840"/>
    </source>
</evidence>
<feature type="compositionally biased region" description="Acidic residues" evidence="10">
    <location>
        <begin position="1352"/>
        <end position="1363"/>
    </location>
</feature>
<dbReference type="GO" id="GO:0004197">
    <property type="term" value="F:cysteine-type endopeptidase activity"/>
    <property type="evidence" value="ECO:0007669"/>
    <property type="project" value="InterPro"/>
</dbReference>
<dbReference type="Pfam" id="PF00910">
    <property type="entry name" value="RNA_helicase"/>
    <property type="match status" value="1"/>
</dbReference>
<dbReference type="InterPro" id="IPR027417">
    <property type="entry name" value="P-loop_NTPase"/>
</dbReference>
<reference evidence="15" key="1">
    <citation type="submission" date="2022-09" db="EMBL/GenBank/DDBJ databases">
        <authorList>
            <person name="Valles S.M."/>
            <person name="Zhao C."/>
            <person name="Rivers A.R."/>
            <person name="Iwata R.L."/>
            <person name="Oi D.H."/>
            <person name="Cha D.H."/>
            <person name="Collignon R.M."/>
            <person name="Cox N.A."/>
            <person name="Morton G.J."/>
            <person name="Calcaterra L.A."/>
        </authorList>
    </citation>
    <scope>NUCLEOTIDE SEQUENCE</scope>
</reference>
<dbReference type="PROSITE" id="PS51874">
    <property type="entry name" value="PCV_3C_PRO"/>
    <property type="match status" value="1"/>
</dbReference>
<accession>A0AA95IZS1</accession>
<keyword evidence="1" id="KW-0696">RNA-directed RNA polymerase</keyword>
<dbReference type="InterPro" id="IPR044067">
    <property type="entry name" value="PCV_3C_PRO"/>
</dbReference>
<keyword evidence="3" id="KW-0808">Transferase</keyword>
<dbReference type="GO" id="GO:0003724">
    <property type="term" value="F:RNA helicase activity"/>
    <property type="evidence" value="ECO:0007669"/>
    <property type="project" value="InterPro"/>
</dbReference>
<keyword evidence="8" id="KW-0067">ATP-binding</keyword>
<dbReference type="CDD" id="cd23169">
    <property type="entry name" value="ps-ssRNAv-Picornavirales"/>
    <property type="match status" value="1"/>
</dbReference>
<keyword evidence="7" id="KW-0788">Thiol protease</keyword>
<organism evidence="15">
    <name type="scientific">Electric ant solinvivirus</name>
    <dbReference type="NCBI Taxonomy" id="3014876"/>
    <lineage>
        <taxon>Viruses</taxon>
        <taxon>Riboviria</taxon>
        <taxon>Orthornavirae</taxon>
        <taxon>Pisuviricota</taxon>
        <taxon>Pisoniviricetes</taxon>
        <taxon>Picornavirales</taxon>
        <taxon>Solinviviridae</taxon>
        <taxon>Invictavirus</taxon>
        <taxon>Invictavirus sp. 'electrico'</taxon>
    </lineage>
</organism>
<protein>
    <submittedName>
        <fullName evidence="15">Polyprotein</fullName>
    </submittedName>
</protein>
<evidence type="ECO:0000256" key="5">
    <source>
        <dbReference type="ARBA" id="ARBA00022741"/>
    </source>
</evidence>